<dbReference type="GO" id="GO:0000324">
    <property type="term" value="C:fungal-type vacuole"/>
    <property type="evidence" value="ECO:0007669"/>
    <property type="project" value="TreeGrafter"/>
</dbReference>
<dbReference type="OMA" id="CPFRPLV"/>
<dbReference type="Proteomes" id="UP000054516">
    <property type="component" value="Unassembled WGS sequence"/>
</dbReference>
<protein>
    <submittedName>
        <fullName evidence="7">Putative rta1 domain protein</fullName>
    </submittedName>
</protein>
<dbReference type="PANTHER" id="PTHR31465">
    <property type="entry name" value="PROTEIN RTA1-RELATED"/>
    <property type="match status" value="1"/>
</dbReference>
<gene>
    <name evidence="7" type="ORF">SAMD00023353_3800320</name>
</gene>
<organism evidence="7">
    <name type="scientific">Rosellinia necatrix</name>
    <name type="common">White root-rot fungus</name>
    <dbReference type="NCBI Taxonomy" id="77044"/>
    <lineage>
        <taxon>Eukaryota</taxon>
        <taxon>Fungi</taxon>
        <taxon>Dikarya</taxon>
        <taxon>Ascomycota</taxon>
        <taxon>Pezizomycotina</taxon>
        <taxon>Sordariomycetes</taxon>
        <taxon>Xylariomycetidae</taxon>
        <taxon>Xylariales</taxon>
        <taxon>Xylariaceae</taxon>
        <taxon>Rosellinia</taxon>
    </lineage>
</organism>
<feature type="region of interest" description="Disordered" evidence="5">
    <location>
        <begin position="291"/>
        <end position="342"/>
    </location>
</feature>
<evidence type="ECO:0000256" key="4">
    <source>
        <dbReference type="ARBA" id="ARBA00023136"/>
    </source>
</evidence>
<accession>A0A1W2TMF1</accession>
<sequence length="342" mass="37317">MTSPITCASVNCSEVPLYRTPTLTGNVVLLVLFAILIPVALVLGTRYRSPGFASAIATGLGLEVAGYIGRLLLHNNPNRTVDFVIFVVGTTLGPTCICGAMFLVVPRIVAVYGEEYRSWRPVWYPIVLCILTLMSLVLELAGSLVLIVHDIPTTVDTGARVLVIGLVVQLIALAIFVFHTVLFAIALRTRQHGLDPGFAPIYTSRLFKIFLASFSLTTILVVLRTAYRTVQIAEGFRSYIARAETPFFILDGAAMLIAAILLLACFPAKALGRAWSEPSVYRISRKPPEPIGAVPTQLQLTHPGPPYNRIRTEPSSSAYSPRQPEYPMPCSQKGMVDSDSLW</sequence>
<feature type="transmembrane region" description="Helical" evidence="6">
    <location>
        <begin position="51"/>
        <end position="73"/>
    </location>
</feature>
<dbReference type="AlphaFoldDB" id="A0A1W2TMF1"/>
<dbReference type="GO" id="GO:0005886">
    <property type="term" value="C:plasma membrane"/>
    <property type="evidence" value="ECO:0007669"/>
    <property type="project" value="TreeGrafter"/>
</dbReference>
<feature type="transmembrane region" description="Helical" evidence="6">
    <location>
        <begin position="23"/>
        <end position="44"/>
    </location>
</feature>
<dbReference type="PANTHER" id="PTHR31465:SF9">
    <property type="entry name" value="SPHINGOID LONG-CHAIN BASE TRANSPORTER RSB1"/>
    <property type="match status" value="1"/>
</dbReference>
<feature type="transmembrane region" description="Helical" evidence="6">
    <location>
        <begin position="247"/>
        <end position="266"/>
    </location>
</feature>
<feature type="transmembrane region" description="Helical" evidence="6">
    <location>
        <begin position="206"/>
        <end position="227"/>
    </location>
</feature>
<feature type="transmembrane region" description="Helical" evidence="6">
    <location>
        <begin position="85"/>
        <end position="110"/>
    </location>
</feature>
<feature type="transmembrane region" description="Helical" evidence="6">
    <location>
        <begin position="161"/>
        <end position="185"/>
    </location>
</feature>
<evidence type="ECO:0000256" key="2">
    <source>
        <dbReference type="ARBA" id="ARBA00022692"/>
    </source>
</evidence>
<name>A0A1W2TMF1_ROSNE</name>
<comment type="subcellular location">
    <subcellularLocation>
        <location evidence="1">Membrane</location>
        <topology evidence="1">Multi-pass membrane protein</topology>
    </subcellularLocation>
</comment>
<dbReference type="Pfam" id="PF04479">
    <property type="entry name" value="RTA1"/>
    <property type="match status" value="1"/>
</dbReference>
<keyword evidence="2 6" id="KW-0812">Transmembrane</keyword>
<dbReference type="STRING" id="77044.A0A1W2TMF1"/>
<reference evidence="7" key="1">
    <citation type="submission" date="2016-03" db="EMBL/GenBank/DDBJ databases">
        <title>Draft genome sequence of Rosellinia necatrix.</title>
        <authorList>
            <person name="Kanematsu S."/>
        </authorList>
    </citation>
    <scope>NUCLEOTIDE SEQUENCE [LARGE SCALE GENOMIC DNA]</scope>
    <source>
        <strain evidence="7">W97</strain>
    </source>
</reference>
<dbReference type="OrthoDB" id="3358017at2759"/>
<keyword evidence="8" id="KW-1185">Reference proteome</keyword>
<evidence type="ECO:0000313" key="8">
    <source>
        <dbReference type="Proteomes" id="UP000054516"/>
    </source>
</evidence>
<evidence type="ECO:0000256" key="5">
    <source>
        <dbReference type="SAM" id="MobiDB-lite"/>
    </source>
</evidence>
<dbReference type="InterPro" id="IPR007568">
    <property type="entry name" value="RTA1"/>
</dbReference>
<proteinExistence type="predicted"/>
<evidence type="ECO:0000256" key="3">
    <source>
        <dbReference type="ARBA" id="ARBA00022989"/>
    </source>
</evidence>
<feature type="transmembrane region" description="Helical" evidence="6">
    <location>
        <begin position="122"/>
        <end position="149"/>
    </location>
</feature>
<evidence type="ECO:0000256" key="6">
    <source>
        <dbReference type="SAM" id="Phobius"/>
    </source>
</evidence>
<keyword evidence="4 6" id="KW-0472">Membrane</keyword>
<keyword evidence="3 6" id="KW-1133">Transmembrane helix</keyword>
<dbReference type="EMBL" id="DF977483">
    <property type="protein sequence ID" value="GAP89516.1"/>
    <property type="molecule type" value="Genomic_DNA"/>
</dbReference>
<evidence type="ECO:0000313" key="7">
    <source>
        <dbReference type="EMBL" id="GAP89516.1"/>
    </source>
</evidence>
<evidence type="ECO:0000256" key="1">
    <source>
        <dbReference type="ARBA" id="ARBA00004141"/>
    </source>
</evidence>